<dbReference type="AlphaFoldDB" id="A0A2M3ZQ52"/>
<protein>
    <submittedName>
        <fullName evidence="1">Putative secreted peptide</fullName>
    </submittedName>
</protein>
<proteinExistence type="predicted"/>
<organism evidence="1">
    <name type="scientific">Anopheles braziliensis</name>
    <dbReference type="NCBI Taxonomy" id="58242"/>
    <lineage>
        <taxon>Eukaryota</taxon>
        <taxon>Metazoa</taxon>
        <taxon>Ecdysozoa</taxon>
        <taxon>Arthropoda</taxon>
        <taxon>Hexapoda</taxon>
        <taxon>Insecta</taxon>
        <taxon>Pterygota</taxon>
        <taxon>Neoptera</taxon>
        <taxon>Endopterygota</taxon>
        <taxon>Diptera</taxon>
        <taxon>Nematocera</taxon>
        <taxon>Culicoidea</taxon>
        <taxon>Culicidae</taxon>
        <taxon>Anophelinae</taxon>
        <taxon>Anopheles</taxon>
    </lineage>
</organism>
<reference evidence="1" key="1">
    <citation type="submission" date="2018-01" db="EMBL/GenBank/DDBJ databases">
        <title>An insight into the sialome of Amazonian anophelines.</title>
        <authorList>
            <person name="Ribeiro J.M."/>
            <person name="Scarpassa V."/>
            <person name="Calvo E."/>
        </authorList>
    </citation>
    <scope>NUCLEOTIDE SEQUENCE</scope>
    <source>
        <tissue evidence="1">Salivary glands</tissue>
    </source>
</reference>
<dbReference type="EMBL" id="GGFM01009923">
    <property type="protein sequence ID" value="MBW30674.1"/>
    <property type="molecule type" value="Transcribed_RNA"/>
</dbReference>
<sequence length="118" mass="13464">MPLLLLLLLVVVLSLFLPLSMLRWTVSDWRWAKSWPSYLSSSSLPPSLSLYLTYFELLLRHHLLLSLLTSFDSSRDVPRRVGRDGLKDNNHKIEPKRQSTTDYLPLITPRGSGGVGVF</sequence>
<accession>A0A2M3ZQ52</accession>
<name>A0A2M3ZQ52_9DIPT</name>
<evidence type="ECO:0000313" key="1">
    <source>
        <dbReference type="EMBL" id="MBW30674.1"/>
    </source>
</evidence>